<dbReference type="SUPFAM" id="SSF51197">
    <property type="entry name" value="Clavaminate synthase-like"/>
    <property type="match status" value="1"/>
</dbReference>
<organism evidence="1 2">
    <name type="scientific">Streptomyces mimosae</name>
    <dbReference type="NCBI Taxonomy" id="2586635"/>
    <lineage>
        <taxon>Bacteria</taxon>
        <taxon>Bacillati</taxon>
        <taxon>Actinomycetota</taxon>
        <taxon>Actinomycetes</taxon>
        <taxon>Kitasatosporales</taxon>
        <taxon>Streptomycetaceae</taxon>
        <taxon>Streptomyces</taxon>
    </lineage>
</organism>
<dbReference type="AlphaFoldDB" id="A0A5N6ADZ5"/>
<evidence type="ECO:0008006" key="3">
    <source>
        <dbReference type="Google" id="ProtNLM"/>
    </source>
</evidence>
<dbReference type="RefSeq" id="WP_139667536.1">
    <property type="nucleotide sequence ID" value="NZ_VDLY02000006.1"/>
</dbReference>
<accession>A0A5N6ADZ5</accession>
<evidence type="ECO:0000313" key="2">
    <source>
        <dbReference type="Proteomes" id="UP000314251"/>
    </source>
</evidence>
<dbReference type="Proteomes" id="UP000314251">
    <property type="component" value="Unassembled WGS sequence"/>
</dbReference>
<sequence length="280" mass="31427">MNLQEMKANFERDGFTVIKQAIDPEEADRYRQKILKMVPADLAIPAQWESRYGRLKPLHEDGNQTFDDEFFIPVFQNETLYNVASTILGTERLRAFDGSLGITLRHDWGGSPGVRSFEVPRVQTSQRLHIDNSVPKSVDTFRLDQAEMEIGGCFYFSKVESGGGGIAVVPGGHRRVAAEAAADALGRHKYRDWGDLQGYPDPVEVTGEPGDFILLHYLTPHAATHNRNVTARVVQFLRWVRFDNPYGIADVIGPTRYNDRQIAVMSQLGKKLLGVEPWGA</sequence>
<dbReference type="OrthoDB" id="1157001at2"/>
<gene>
    <name evidence="1" type="ORF">FH607_011325</name>
</gene>
<dbReference type="PANTHER" id="PTHR31630">
    <property type="entry name" value="PHYTANOYL-COA DIOXYGENASE-RELATED-RELATED"/>
    <property type="match status" value="1"/>
</dbReference>
<dbReference type="GO" id="GO:0016706">
    <property type="term" value="F:2-oxoglutarate-dependent dioxygenase activity"/>
    <property type="evidence" value="ECO:0007669"/>
    <property type="project" value="UniProtKB-ARBA"/>
</dbReference>
<name>A0A5N6ADZ5_9ACTN</name>
<proteinExistence type="predicted"/>
<evidence type="ECO:0000313" key="1">
    <source>
        <dbReference type="EMBL" id="KAB8166412.1"/>
    </source>
</evidence>
<dbReference type="InterPro" id="IPR008775">
    <property type="entry name" value="Phytyl_CoA_dOase-like"/>
</dbReference>
<reference evidence="1" key="1">
    <citation type="submission" date="2019-10" db="EMBL/GenBank/DDBJ databases">
        <title>Nonomuraea sp. nov., isolated from Phyllanthus amarus.</title>
        <authorList>
            <person name="Klykleung N."/>
            <person name="Tanasupawat S."/>
        </authorList>
    </citation>
    <scope>NUCLEOTIDE SEQUENCE [LARGE SCALE GENOMIC DNA]</scope>
    <source>
        <strain evidence="1">3MP-10</strain>
    </source>
</reference>
<dbReference type="Gene3D" id="2.60.120.620">
    <property type="entry name" value="q2cbj1_9rhob like domain"/>
    <property type="match status" value="1"/>
</dbReference>
<protein>
    <recommendedName>
        <fullName evidence="3">Phytanoyl-CoA dioxygenase family protein</fullName>
    </recommendedName>
</protein>
<dbReference type="EMBL" id="VDLY02000006">
    <property type="protein sequence ID" value="KAB8166412.1"/>
    <property type="molecule type" value="Genomic_DNA"/>
</dbReference>
<dbReference type="Pfam" id="PF05721">
    <property type="entry name" value="PhyH"/>
    <property type="match status" value="1"/>
</dbReference>
<comment type="caution">
    <text evidence="1">The sequence shown here is derived from an EMBL/GenBank/DDBJ whole genome shotgun (WGS) entry which is preliminary data.</text>
</comment>
<keyword evidence="2" id="KW-1185">Reference proteome</keyword>